<comment type="similarity">
    <text evidence="2">Belongs to the protein kinase superfamily. CMGC Ser/Thr protein kinase family. CDC2/CDKX subfamily.</text>
</comment>
<evidence type="ECO:0000256" key="7">
    <source>
        <dbReference type="ARBA" id="ARBA00022618"/>
    </source>
</evidence>
<dbReference type="SUPFAM" id="SSF56112">
    <property type="entry name" value="Protein kinase-like (PK-like)"/>
    <property type="match status" value="1"/>
</dbReference>
<evidence type="ECO:0000256" key="1">
    <source>
        <dbReference type="ARBA" id="ARBA00004496"/>
    </source>
</evidence>
<feature type="coiled-coil region" evidence="17">
    <location>
        <begin position="381"/>
        <end position="457"/>
    </location>
</feature>
<evidence type="ECO:0000256" key="4">
    <source>
        <dbReference type="ARBA" id="ARBA00022490"/>
    </source>
</evidence>
<organism evidence="20 21">
    <name type="scientific">Triplophysa tibetana</name>
    <dbReference type="NCBI Taxonomy" id="1572043"/>
    <lineage>
        <taxon>Eukaryota</taxon>
        <taxon>Metazoa</taxon>
        <taxon>Chordata</taxon>
        <taxon>Craniata</taxon>
        <taxon>Vertebrata</taxon>
        <taxon>Euteleostomi</taxon>
        <taxon>Actinopterygii</taxon>
        <taxon>Neopterygii</taxon>
        <taxon>Teleostei</taxon>
        <taxon>Ostariophysi</taxon>
        <taxon>Cypriniformes</taxon>
        <taxon>Nemacheilidae</taxon>
        <taxon>Triplophysa</taxon>
    </lineage>
</organism>
<evidence type="ECO:0000256" key="12">
    <source>
        <dbReference type="ARBA" id="ARBA00023306"/>
    </source>
</evidence>
<dbReference type="GO" id="GO:0000082">
    <property type="term" value="P:G1/S transition of mitotic cell cycle"/>
    <property type="evidence" value="ECO:0007669"/>
    <property type="project" value="TreeGrafter"/>
</dbReference>
<keyword evidence="6" id="KW-0597">Phosphoprotein</keyword>
<evidence type="ECO:0000256" key="2">
    <source>
        <dbReference type="ARBA" id="ARBA00006485"/>
    </source>
</evidence>
<feature type="compositionally biased region" description="Basic and acidic residues" evidence="18">
    <location>
        <begin position="47"/>
        <end position="56"/>
    </location>
</feature>
<dbReference type="PANTHER" id="PTHR24056:SF129">
    <property type="entry name" value="CYCLIN-DEPENDENT KINASE 4"/>
    <property type="match status" value="1"/>
</dbReference>
<dbReference type="GO" id="GO:0010468">
    <property type="term" value="P:regulation of gene expression"/>
    <property type="evidence" value="ECO:0007669"/>
    <property type="project" value="TreeGrafter"/>
</dbReference>
<dbReference type="GO" id="GO:0004693">
    <property type="term" value="F:cyclin-dependent protein serine/threonine kinase activity"/>
    <property type="evidence" value="ECO:0007669"/>
    <property type="project" value="UniProtKB-EC"/>
</dbReference>
<dbReference type="PROSITE" id="PS00108">
    <property type="entry name" value="PROTEIN_KINASE_ST"/>
    <property type="match status" value="1"/>
</dbReference>
<comment type="subcellular location">
    <subcellularLocation>
        <location evidence="1">Cytoplasm</location>
    </subcellularLocation>
</comment>
<keyword evidence="7" id="KW-0132">Cell division</keyword>
<dbReference type="EC" id="2.7.11.22" evidence="3"/>
<evidence type="ECO:0000259" key="19">
    <source>
        <dbReference type="PROSITE" id="PS50011"/>
    </source>
</evidence>
<dbReference type="InterPro" id="IPR008271">
    <property type="entry name" value="Ser/Thr_kinase_AS"/>
</dbReference>
<accession>A0A5A9NDN9</accession>
<dbReference type="PROSITE" id="PS50011">
    <property type="entry name" value="PROTEIN_KINASE_DOM"/>
    <property type="match status" value="1"/>
</dbReference>
<keyword evidence="4" id="KW-0963">Cytoplasm</keyword>
<dbReference type="Pfam" id="PF00069">
    <property type="entry name" value="Pkinase"/>
    <property type="match status" value="1"/>
</dbReference>
<dbReference type="EMBL" id="SOYY01000019">
    <property type="protein sequence ID" value="KAA0708104.1"/>
    <property type="molecule type" value="Genomic_DNA"/>
</dbReference>
<evidence type="ECO:0000256" key="6">
    <source>
        <dbReference type="ARBA" id="ARBA00022553"/>
    </source>
</evidence>
<evidence type="ECO:0000256" key="16">
    <source>
        <dbReference type="ARBA" id="ARBA00048367"/>
    </source>
</evidence>
<dbReference type="InterPro" id="IPR042566">
    <property type="entry name" value="L1_C"/>
</dbReference>
<gene>
    <name evidence="20" type="ORF">E1301_Tti021351</name>
</gene>
<keyword evidence="21" id="KW-1185">Reference proteome</keyword>
<dbReference type="SMART" id="SM00220">
    <property type="entry name" value="S_TKc"/>
    <property type="match status" value="1"/>
</dbReference>
<dbReference type="GO" id="GO:0005524">
    <property type="term" value="F:ATP binding"/>
    <property type="evidence" value="ECO:0007669"/>
    <property type="project" value="UniProtKB-KW"/>
</dbReference>
<protein>
    <recommendedName>
        <fullName evidence="13">Cyclin-dependent kinase 4</fullName>
        <ecNumber evidence="3">2.7.11.22</ecNumber>
    </recommendedName>
    <alternativeName>
        <fullName evidence="14">Cell division protein kinase 4</fullName>
    </alternativeName>
</protein>
<proteinExistence type="inferred from homology"/>
<dbReference type="FunFam" id="1.10.510.10:FF:000205">
    <property type="entry name" value="Cyclin-dependent kinase 6"/>
    <property type="match status" value="1"/>
</dbReference>
<name>A0A5A9NDN9_9TELE</name>
<dbReference type="GO" id="GO:0030332">
    <property type="term" value="F:cyclin binding"/>
    <property type="evidence" value="ECO:0007669"/>
    <property type="project" value="TreeGrafter"/>
</dbReference>
<keyword evidence="12" id="KW-0131">Cell cycle</keyword>
<dbReference type="GO" id="GO:0000307">
    <property type="term" value="C:cyclin-dependent protein kinase holoenzyme complex"/>
    <property type="evidence" value="ECO:0007669"/>
    <property type="project" value="TreeGrafter"/>
</dbReference>
<dbReference type="Gene3D" id="3.30.250.20">
    <property type="entry name" value="L1 transposable element, C-terminal domain"/>
    <property type="match status" value="1"/>
</dbReference>
<dbReference type="GO" id="GO:0051301">
    <property type="term" value="P:cell division"/>
    <property type="evidence" value="ECO:0007669"/>
    <property type="project" value="UniProtKB-KW"/>
</dbReference>
<comment type="caution">
    <text evidence="20">The sequence shown here is derived from an EMBL/GenBank/DDBJ whole genome shotgun (WGS) entry which is preliminary data.</text>
</comment>
<dbReference type="PANTHER" id="PTHR24056">
    <property type="entry name" value="CELL DIVISION PROTEIN KINASE"/>
    <property type="match status" value="1"/>
</dbReference>
<dbReference type="InterPro" id="IPR011009">
    <property type="entry name" value="Kinase-like_dom_sf"/>
</dbReference>
<dbReference type="GO" id="GO:0005737">
    <property type="term" value="C:cytoplasm"/>
    <property type="evidence" value="ECO:0007669"/>
    <property type="project" value="UniProtKB-SubCell"/>
</dbReference>
<evidence type="ECO:0000256" key="11">
    <source>
        <dbReference type="ARBA" id="ARBA00022840"/>
    </source>
</evidence>
<dbReference type="GO" id="GO:0005634">
    <property type="term" value="C:nucleus"/>
    <property type="evidence" value="ECO:0007669"/>
    <property type="project" value="TreeGrafter"/>
</dbReference>
<evidence type="ECO:0000256" key="15">
    <source>
        <dbReference type="ARBA" id="ARBA00047811"/>
    </source>
</evidence>
<keyword evidence="17" id="KW-0175">Coiled coil</keyword>
<feature type="region of interest" description="Disordered" evidence="18">
    <location>
        <begin position="36"/>
        <end position="56"/>
    </location>
</feature>
<dbReference type="Gene3D" id="1.10.510.10">
    <property type="entry name" value="Transferase(Phosphotransferase) domain 1"/>
    <property type="match status" value="1"/>
</dbReference>
<dbReference type="GO" id="GO:0007165">
    <property type="term" value="P:signal transduction"/>
    <property type="evidence" value="ECO:0007669"/>
    <property type="project" value="TreeGrafter"/>
</dbReference>
<evidence type="ECO:0000256" key="9">
    <source>
        <dbReference type="ARBA" id="ARBA00022741"/>
    </source>
</evidence>
<keyword evidence="8" id="KW-0808">Transferase</keyword>
<evidence type="ECO:0000313" key="20">
    <source>
        <dbReference type="EMBL" id="KAA0708104.1"/>
    </source>
</evidence>
<sequence>MLLDRAFRKVVNVIENIRQNVKATVNIDDKIEQSVETDVSDSGSARAADKVQSADKPVVDNDQNEINLTLTEEKTESPEKDLRTYLEKAPAPGLPMSQIRDLMQQLLCGLAFLHTNRVLHRDLKPENILVTSRGQVKLADFGLARIYSFHMALTPVVVTLWYRSPEVLLQASYATPVDIWSTGCIFAELFKRKPLFCGDSEVDQLAKIFAVMGLPSEEEWPSDVTLSRQNFSPQKPQSITDCVPEISEMGTKLLLGSFRRQRFSYSPVPKHMQWRRMEKSPMRGGNAFTGYDCVINPFNYFEPLCIGPIMNAKADKGDRKRDIEHSPMKKKFRDSAISSEDLDSAIANCMELAFKEHQSTLNSVVNSAVRDAMDSVLIPALRELREDILATNKSVKELREEFEAIVTKTKQTRDRVDSVQAAAREDTRTVTGLKDQLERLTEKMTDMEDRCRRNNVRLVGLPEGMEGPDAASFLRVNLSKWIPSLRGRDIEIDRAHRVYDGGRGSDRPRTLIFRVLRWHDRSDILKGARQAYPVKCERNNVTLMFFPDFSPATAIRRKAFGPVLKKMTALGLQPFLIYPAVIKLRQNGEQRSFDSPQKAEDFISSMSQQKSYAAALRGGEQRPLFLQLDGRGVTAGMDLALAAQKGMIAG</sequence>
<comment type="catalytic activity">
    <reaction evidence="15">
        <text>L-threonyl-[protein] + ATP = O-phospho-L-threonyl-[protein] + ADP + H(+)</text>
        <dbReference type="Rhea" id="RHEA:46608"/>
        <dbReference type="Rhea" id="RHEA-COMP:11060"/>
        <dbReference type="Rhea" id="RHEA-COMP:11605"/>
        <dbReference type="ChEBI" id="CHEBI:15378"/>
        <dbReference type="ChEBI" id="CHEBI:30013"/>
        <dbReference type="ChEBI" id="CHEBI:30616"/>
        <dbReference type="ChEBI" id="CHEBI:61977"/>
        <dbReference type="ChEBI" id="CHEBI:456216"/>
        <dbReference type="EC" id="2.7.11.22"/>
    </reaction>
</comment>
<evidence type="ECO:0000256" key="17">
    <source>
        <dbReference type="SAM" id="Coils"/>
    </source>
</evidence>
<dbReference type="GO" id="GO:0010389">
    <property type="term" value="P:regulation of G2/M transition of mitotic cell cycle"/>
    <property type="evidence" value="ECO:0007669"/>
    <property type="project" value="TreeGrafter"/>
</dbReference>
<dbReference type="Proteomes" id="UP000324632">
    <property type="component" value="Chromosome 19"/>
</dbReference>
<evidence type="ECO:0000256" key="3">
    <source>
        <dbReference type="ARBA" id="ARBA00012425"/>
    </source>
</evidence>
<evidence type="ECO:0000313" key="21">
    <source>
        <dbReference type="Proteomes" id="UP000324632"/>
    </source>
</evidence>
<keyword evidence="5" id="KW-0723">Serine/threonine-protein kinase</keyword>
<dbReference type="Gene3D" id="3.30.70.1820">
    <property type="entry name" value="L1 transposable element, RRM domain"/>
    <property type="match status" value="1"/>
</dbReference>
<evidence type="ECO:0000256" key="14">
    <source>
        <dbReference type="ARBA" id="ARBA00041294"/>
    </source>
</evidence>
<feature type="domain" description="Protein kinase" evidence="19">
    <location>
        <begin position="1"/>
        <end position="274"/>
    </location>
</feature>
<keyword evidence="11" id="KW-0067">ATP-binding</keyword>
<reference evidence="20 21" key="1">
    <citation type="journal article" date="2019" name="Mol. Ecol. Resour.">
        <title>Chromosome-level genome assembly of Triplophysa tibetana, a fish adapted to the harsh high-altitude environment of the Tibetan Plateau.</title>
        <authorList>
            <person name="Yang X."/>
            <person name="Liu H."/>
            <person name="Ma Z."/>
            <person name="Zou Y."/>
            <person name="Zou M."/>
            <person name="Mao Y."/>
            <person name="Li X."/>
            <person name="Wang H."/>
            <person name="Chen T."/>
            <person name="Wang W."/>
            <person name="Yang R."/>
        </authorList>
    </citation>
    <scope>NUCLEOTIDE SEQUENCE [LARGE SCALE GENOMIC DNA]</scope>
    <source>
        <strain evidence="20">TTIB1903HZAU</strain>
        <tissue evidence="20">Muscle</tissue>
    </source>
</reference>
<evidence type="ECO:0000256" key="8">
    <source>
        <dbReference type="ARBA" id="ARBA00022679"/>
    </source>
</evidence>
<dbReference type="AlphaFoldDB" id="A0A5A9NDN9"/>
<evidence type="ECO:0000256" key="18">
    <source>
        <dbReference type="SAM" id="MobiDB-lite"/>
    </source>
</evidence>
<evidence type="ECO:0000256" key="13">
    <source>
        <dbReference type="ARBA" id="ARBA00039267"/>
    </source>
</evidence>
<dbReference type="InterPro" id="IPR000719">
    <property type="entry name" value="Prot_kinase_dom"/>
</dbReference>
<evidence type="ECO:0000256" key="10">
    <source>
        <dbReference type="ARBA" id="ARBA00022777"/>
    </source>
</evidence>
<keyword evidence="10 20" id="KW-0418">Kinase</keyword>
<keyword evidence="9" id="KW-0547">Nucleotide-binding</keyword>
<evidence type="ECO:0000256" key="5">
    <source>
        <dbReference type="ARBA" id="ARBA00022527"/>
    </source>
</evidence>
<comment type="catalytic activity">
    <reaction evidence="16">
        <text>L-seryl-[protein] + ATP = O-phospho-L-seryl-[protein] + ADP + H(+)</text>
        <dbReference type="Rhea" id="RHEA:17989"/>
        <dbReference type="Rhea" id="RHEA-COMP:9863"/>
        <dbReference type="Rhea" id="RHEA-COMP:11604"/>
        <dbReference type="ChEBI" id="CHEBI:15378"/>
        <dbReference type="ChEBI" id="CHEBI:29999"/>
        <dbReference type="ChEBI" id="CHEBI:30616"/>
        <dbReference type="ChEBI" id="CHEBI:83421"/>
        <dbReference type="ChEBI" id="CHEBI:456216"/>
        <dbReference type="EC" id="2.7.11.22"/>
    </reaction>
</comment>
<dbReference type="InterPro" id="IPR050108">
    <property type="entry name" value="CDK"/>
</dbReference>